<dbReference type="Pfam" id="PF16455">
    <property type="entry name" value="UBD"/>
    <property type="match status" value="1"/>
</dbReference>
<comment type="caution">
    <text evidence="2">The sequence shown here is derived from an EMBL/GenBank/DDBJ whole genome shotgun (WGS) entry which is preliminary data.</text>
</comment>
<feature type="domain" description="Ubiquitin-like" evidence="1">
    <location>
        <begin position="236"/>
        <end position="314"/>
    </location>
</feature>
<dbReference type="InterPro" id="IPR029071">
    <property type="entry name" value="Ubiquitin-like_domsf"/>
</dbReference>
<accession>A0A443HV46</accession>
<dbReference type="PROSITE" id="PS50053">
    <property type="entry name" value="UBIQUITIN_2"/>
    <property type="match status" value="1"/>
</dbReference>
<dbReference type="Proteomes" id="UP000283841">
    <property type="component" value="Unassembled WGS sequence"/>
</dbReference>
<dbReference type="Gene3D" id="3.10.20.90">
    <property type="entry name" value="Phosphatidylinositol 3-kinase Catalytic Subunit, Chain A, domain 1"/>
    <property type="match status" value="1"/>
</dbReference>
<evidence type="ECO:0000313" key="2">
    <source>
        <dbReference type="EMBL" id="RWQ95707.1"/>
    </source>
</evidence>
<evidence type="ECO:0000313" key="3">
    <source>
        <dbReference type="Proteomes" id="UP000283841"/>
    </source>
</evidence>
<proteinExistence type="predicted"/>
<dbReference type="AlphaFoldDB" id="A0A443HV46"/>
<dbReference type="InterPro" id="IPR000626">
    <property type="entry name" value="Ubiquitin-like_dom"/>
</dbReference>
<dbReference type="RefSeq" id="XP_028485352.1">
    <property type="nucleotide sequence ID" value="XM_028626725.1"/>
</dbReference>
<evidence type="ECO:0000259" key="1">
    <source>
        <dbReference type="PROSITE" id="PS50053"/>
    </source>
</evidence>
<dbReference type="SUPFAM" id="SSF54236">
    <property type="entry name" value="Ubiquitin-like"/>
    <property type="match status" value="1"/>
</dbReference>
<sequence>MQRFISTITNLVCTQGCCFSLFSRDDGAIPYSAEVTEEHPHGDSSSPTVNPITDAIVSEAAGRHRTTGAATTTTTVRRRGAVPLSEHYNQPIRPHTWRSKRRTWSHAQLARERQEFFETRVTGRQEVWAALASATALMRDGDFATAQSIIDAAGITVPTGDLCEGCYDETGALYRLPQCIVSDPDNIVDSPADGIDNDAISDGKLGADEASEDELIPDDIERRREEKGKTSERDLIKVKARLSDREGPDLTISIGKTQSVGLLARKVQGEAGISGRQRVRLAYLGRILNEHESLTDQGWKNGHIVNALVVTRRSIS</sequence>
<dbReference type="GeneID" id="39596002"/>
<dbReference type="STRING" id="264951.A0A443HV46"/>
<dbReference type="InterPro" id="IPR038169">
    <property type="entry name" value="DC-UbP/UBTD2_N_sf"/>
</dbReference>
<dbReference type="VEuPathDB" id="FungiDB:C8Q69DRAFT_263992"/>
<keyword evidence="3" id="KW-1185">Reference proteome</keyword>
<reference evidence="2 3" key="1">
    <citation type="journal article" date="2018" name="Front. Microbiol.">
        <title>Genomic and genetic insights into a cosmopolitan fungus, Paecilomyces variotii (Eurotiales).</title>
        <authorList>
            <person name="Urquhart A.S."/>
            <person name="Mondo S.J."/>
            <person name="Makela M.R."/>
            <person name="Hane J.K."/>
            <person name="Wiebenga A."/>
            <person name="He G."/>
            <person name="Mihaltcheva S."/>
            <person name="Pangilinan J."/>
            <person name="Lipzen A."/>
            <person name="Barry K."/>
            <person name="de Vries R.P."/>
            <person name="Grigoriev I.V."/>
            <person name="Idnurm A."/>
        </authorList>
    </citation>
    <scope>NUCLEOTIDE SEQUENCE [LARGE SCALE GENOMIC DNA]</scope>
    <source>
        <strain evidence="2 3">CBS 101075</strain>
    </source>
</reference>
<dbReference type="Gene3D" id="1.20.225.20">
    <property type="entry name" value="Ub domain-containing protein, DC-UbP/UBTD2, N-terminal domain"/>
    <property type="match status" value="1"/>
</dbReference>
<dbReference type="EMBL" id="RCNU01000005">
    <property type="protein sequence ID" value="RWQ95707.1"/>
    <property type="molecule type" value="Genomic_DNA"/>
</dbReference>
<gene>
    <name evidence="2" type="ORF">C8Q69DRAFT_263992</name>
</gene>
<dbReference type="PANTHER" id="PTHR13609">
    <property type="entry name" value="UBIQUITIN DOMAIN CONTAINING 1 PROTEIN-RELATED"/>
    <property type="match status" value="1"/>
</dbReference>
<name>A0A443HV46_BYSSP</name>
<protein>
    <submittedName>
        <fullName evidence="2">Ubiquitin domain protein</fullName>
    </submittedName>
</protein>
<dbReference type="InterPro" id="IPR039869">
    <property type="entry name" value="UBTD1/2"/>
</dbReference>
<dbReference type="InterPro" id="IPR032752">
    <property type="entry name" value="DC-UbP/UBTD2_N"/>
</dbReference>
<organism evidence="2 3">
    <name type="scientific">Byssochlamys spectabilis</name>
    <name type="common">Paecilomyces variotii</name>
    <dbReference type="NCBI Taxonomy" id="264951"/>
    <lineage>
        <taxon>Eukaryota</taxon>
        <taxon>Fungi</taxon>
        <taxon>Dikarya</taxon>
        <taxon>Ascomycota</taxon>
        <taxon>Pezizomycotina</taxon>
        <taxon>Eurotiomycetes</taxon>
        <taxon>Eurotiomycetidae</taxon>
        <taxon>Eurotiales</taxon>
        <taxon>Thermoascaceae</taxon>
        <taxon>Paecilomyces</taxon>
    </lineage>
</organism>